<organism evidence="1 2">
    <name type="scientific">Novosphingobium panipatense</name>
    <dbReference type="NCBI Taxonomy" id="428991"/>
    <lineage>
        <taxon>Bacteria</taxon>
        <taxon>Pseudomonadati</taxon>
        <taxon>Pseudomonadota</taxon>
        <taxon>Alphaproteobacteria</taxon>
        <taxon>Sphingomonadales</taxon>
        <taxon>Sphingomonadaceae</taxon>
        <taxon>Novosphingobium</taxon>
    </lineage>
</organism>
<protein>
    <recommendedName>
        <fullName evidence="3">Bacterial surface antigen (D15) domain-containing protein</fullName>
    </recommendedName>
</protein>
<accession>A0ABY1PXS6</accession>
<dbReference type="Proteomes" id="UP001157910">
    <property type="component" value="Unassembled WGS sequence"/>
</dbReference>
<proteinExistence type="predicted"/>
<evidence type="ECO:0000313" key="1">
    <source>
        <dbReference type="EMBL" id="SMP52382.1"/>
    </source>
</evidence>
<evidence type="ECO:0000313" key="2">
    <source>
        <dbReference type="Proteomes" id="UP001157910"/>
    </source>
</evidence>
<evidence type="ECO:0008006" key="3">
    <source>
        <dbReference type="Google" id="ProtNLM"/>
    </source>
</evidence>
<reference evidence="1 2" key="1">
    <citation type="submission" date="2017-05" db="EMBL/GenBank/DDBJ databases">
        <authorList>
            <person name="Varghese N."/>
            <person name="Submissions S."/>
        </authorList>
    </citation>
    <scope>NUCLEOTIDE SEQUENCE [LARGE SCALE GENOMIC DNA]</scope>
    <source>
        <strain evidence="1 2">SM16</strain>
    </source>
</reference>
<sequence length="362" mass="37157">MSRGKIARGHPLVALLALLGGWVAGRAATWEAPVARASAAVEAADMSLVPGPQSLPDIQPVAPLIAFGANPPFSSPLSLTAPAPPAALPVYGHWSRAAEHGAALTHLGRDFASLTAQPRFFAPEIPGAELPLPPGLPALPPHARRWSMDAWALLRRDGALSAASAGALPATYGASQAGAILRYRLSMSSPQRPSLYLRSTSSAGQVRETGLALGFSGRPRGSIPIVAAVEGRMIDQAGQRRMQAAAMVVTELPTFTLPAGFRGEAYGQAGYVAGDYSTPFADGQIRADTPLFSTRSLSARVGAGVWGGAQKGAARLDAGPSASLAMPLGRGLNGRVAVDWRFRLAGAAEPGSGPAVTLSAGF</sequence>
<name>A0ABY1PXS6_9SPHN</name>
<gene>
    <name evidence="1" type="ORF">SAMN06296065_101277</name>
</gene>
<dbReference type="RefSeq" id="WP_379511610.1">
    <property type="nucleotide sequence ID" value="NZ_JBHSVT010000001.1"/>
</dbReference>
<comment type="caution">
    <text evidence="1">The sequence shown here is derived from an EMBL/GenBank/DDBJ whole genome shotgun (WGS) entry which is preliminary data.</text>
</comment>
<keyword evidence="2" id="KW-1185">Reference proteome</keyword>
<dbReference type="EMBL" id="FXUI01000001">
    <property type="protein sequence ID" value="SMP52382.1"/>
    <property type="molecule type" value="Genomic_DNA"/>
</dbReference>